<proteinExistence type="predicted"/>
<accession>A0A0E0MF72</accession>
<dbReference type="EnsemblPlants" id="OPUNC11G10600.1">
    <property type="protein sequence ID" value="OPUNC11G10600.1"/>
    <property type="gene ID" value="OPUNC11G10600"/>
</dbReference>
<evidence type="ECO:0000313" key="3">
    <source>
        <dbReference type="Proteomes" id="UP000026962"/>
    </source>
</evidence>
<reference evidence="2" key="2">
    <citation type="submission" date="2018-05" db="EMBL/GenBank/DDBJ databases">
        <title>OpunRS2 (Oryza punctata Reference Sequence Version 2).</title>
        <authorList>
            <person name="Zhang J."/>
            <person name="Kudrna D."/>
            <person name="Lee S."/>
            <person name="Talag J."/>
            <person name="Welchert J."/>
            <person name="Wing R.A."/>
        </authorList>
    </citation>
    <scope>NUCLEOTIDE SEQUENCE [LARGE SCALE GENOMIC DNA]</scope>
</reference>
<dbReference type="AlphaFoldDB" id="A0A0E0MF72"/>
<dbReference type="Gramene" id="OPUNC11G10600.1">
    <property type="protein sequence ID" value="OPUNC11G10600.1"/>
    <property type="gene ID" value="OPUNC11G10600"/>
</dbReference>
<evidence type="ECO:0000313" key="2">
    <source>
        <dbReference type="EnsemblPlants" id="OPUNC11G10600.1"/>
    </source>
</evidence>
<reference evidence="2" key="1">
    <citation type="submission" date="2015-04" db="UniProtKB">
        <authorList>
            <consortium name="EnsemblPlants"/>
        </authorList>
    </citation>
    <scope>IDENTIFICATION</scope>
</reference>
<sequence length="197" mass="21890">MAELNLELIGGDLMLGWGWGWGSRDPIPILFLVSGDRSNASRESERKTFSGGGRACAGEAGIATAKGGTARRRQKRQSDDDDHILDPGLPRKGVERLKDHLRMFHVRGIATKLTRCGGIDDDGWQPELRKKTPISLLATPLDGIRGFEEEVEGKLVARRLGRNHSTAAGVTTRSRRRLSERAPELTMAWRRFRCYNG</sequence>
<dbReference type="Proteomes" id="UP000026962">
    <property type="component" value="Chromosome 11"/>
</dbReference>
<keyword evidence="3" id="KW-1185">Reference proteome</keyword>
<protein>
    <submittedName>
        <fullName evidence="2">Uncharacterized protein</fullName>
    </submittedName>
</protein>
<evidence type="ECO:0000256" key="1">
    <source>
        <dbReference type="SAM" id="MobiDB-lite"/>
    </source>
</evidence>
<name>A0A0E0MF72_ORYPU</name>
<dbReference type="HOGENOM" id="CLU_1386158_0_0_1"/>
<organism evidence="2">
    <name type="scientific">Oryza punctata</name>
    <name type="common">Red rice</name>
    <dbReference type="NCBI Taxonomy" id="4537"/>
    <lineage>
        <taxon>Eukaryota</taxon>
        <taxon>Viridiplantae</taxon>
        <taxon>Streptophyta</taxon>
        <taxon>Embryophyta</taxon>
        <taxon>Tracheophyta</taxon>
        <taxon>Spermatophyta</taxon>
        <taxon>Magnoliopsida</taxon>
        <taxon>Liliopsida</taxon>
        <taxon>Poales</taxon>
        <taxon>Poaceae</taxon>
        <taxon>BOP clade</taxon>
        <taxon>Oryzoideae</taxon>
        <taxon>Oryzeae</taxon>
        <taxon>Oryzinae</taxon>
        <taxon>Oryza</taxon>
    </lineage>
</organism>
<feature type="region of interest" description="Disordered" evidence="1">
    <location>
        <begin position="63"/>
        <end position="91"/>
    </location>
</feature>